<organism evidence="1 2">
    <name type="scientific">Puccinia striiformis f. sp. tritici</name>
    <dbReference type="NCBI Taxonomy" id="168172"/>
    <lineage>
        <taxon>Eukaryota</taxon>
        <taxon>Fungi</taxon>
        <taxon>Dikarya</taxon>
        <taxon>Basidiomycota</taxon>
        <taxon>Pucciniomycotina</taxon>
        <taxon>Pucciniomycetes</taxon>
        <taxon>Pucciniales</taxon>
        <taxon>Pucciniaceae</taxon>
        <taxon>Puccinia</taxon>
    </lineage>
</organism>
<sequence>MTESLVLKTRLQQAHINPNTSSTLRVHISLLIYWVSSEVISRDGILGLWRGTSPTTIRNVPGIAVYLFGLAQLRTSMTTLQIFTQPALLDQSKILPSLTSTGDFIAGVLA</sequence>
<name>A0ACC0EP44_9BASI</name>
<reference evidence="2" key="1">
    <citation type="journal article" date="2018" name="BMC Genomics">
        <title>Genomic insights into host adaptation between the wheat stripe rust pathogen (Puccinia striiformis f. sp. tritici) and the barley stripe rust pathogen (Puccinia striiformis f. sp. hordei).</title>
        <authorList>
            <person name="Xia C."/>
            <person name="Wang M."/>
            <person name="Yin C."/>
            <person name="Cornejo O.E."/>
            <person name="Hulbert S.H."/>
            <person name="Chen X."/>
        </authorList>
    </citation>
    <scope>NUCLEOTIDE SEQUENCE [LARGE SCALE GENOMIC DNA]</scope>
    <source>
        <strain evidence="2">93-210</strain>
    </source>
</reference>
<proteinExistence type="predicted"/>
<evidence type="ECO:0000313" key="2">
    <source>
        <dbReference type="Proteomes" id="UP001060170"/>
    </source>
</evidence>
<protein>
    <submittedName>
        <fullName evidence="1">Uncharacterized protein</fullName>
    </submittedName>
</protein>
<dbReference type="EMBL" id="CM045868">
    <property type="protein sequence ID" value="KAI7957362.1"/>
    <property type="molecule type" value="Genomic_DNA"/>
</dbReference>
<reference evidence="2" key="2">
    <citation type="journal article" date="2018" name="Mol. Plant Microbe Interact.">
        <title>Genome sequence resources for the wheat stripe rust pathogen (Puccinia striiformis f. sp. tritici) and the barley stripe rust pathogen (Puccinia striiformis f. sp. hordei).</title>
        <authorList>
            <person name="Xia C."/>
            <person name="Wang M."/>
            <person name="Yin C."/>
            <person name="Cornejo O.E."/>
            <person name="Hulbert S.H."/>
            <person name="Chen X."/>
        </authorList>
    </citation>
    <scope>NUCLEOTIDE SEQUENCE [LARGE SCALE GENOMIC DNA]</scope>
    <source>
        <strain evidence="2">93-210</strain>
    </source>
</reference>
<gene>
    <name evidence="1" type="ORF">MJO28_004457</name>
</gene>
<reference evidence="1 2" key="3">
    <citation type="journal article" date="2022" name="Microbiol. Spectr.">
        <title>Folding features and dynamics of 3D genome architecture in plant fungal pathogens.</title>
        <authorList>
            <person name="Xia C."/>
        </authorList>
    </citation>
    <scope>NUCLEOTIDE SEQUENCE [LARGE SCALE GENOMIC DNA]</scope>
    <source>
        <strain evidence="1 2">93-210</strain>
    </source>
</reference>
<dbReference type="Proteomes" id="UP001060170">
    <property type="component" value="Chromosome 4"/>
</dbReference>
<accession>A0ACC0EP44</accession>
<evidence type="ECO:0000313" key="1">
    <source>
        <dbReference type="EMBL" id="KAI7957362.1"/>
    </source>
</evidence>
<comment type="caution">
    <text evidence="1">The sequence shown here is derived from an EMBL/GenBank/DDBJ whole genome shotgun (WGS) entry which is preliminary data.</text>
</comment>
<keyword evidence="2" id="KW-1185">Reference proteome</keyword>